<dbReference type="Proteomes" id="UP001642360">
    <property type="component" value="Unassembled WGS sequence"/>
</dbReference>
<evidence type="ECO:0000313" key="2">
    <source>
        <dbReference type="Proteomes" id="UP001642360"/>
    </source>
</evidence>
<comment type="caution">
    <text evidence="1">The sequence shown here is derived from an EMBL/GenBank/DDBJ whole genome shotgun (WGS) entry which is preliminary data.</text>
</comment>
<name>A0ABC8U149_9AQUA</name>
<sequence length="66" mass="7045">FNGEHTFNGPVGQVYVLVFVGNDLLFADDIILAWKSSFVISCPEPAASLKGYTCAVLSLVVGANRL</sequence>
<gene>
    <name evidence="1" type="ORF">ILEXP_LOCUS43169</name>
</gene>
<organism evidence="1 2">
    <name type="scientific">Ilex paraguariensis</name>
    <name type="common">yerba mate</name>
    <dbReference type="NCBI Taxonomy" id="185542"/>
    <lineage>
        <taxon>Eukaryota</taxon>
        <taxon>Viridiplantae</taxon>
        <taxon>Streptophyta</taxon>
        <taxon>Embryophyta</taxon>
        <taxon>Tracheophyta</taxon>
        <taxon>Spermatophyta</taxon>
        <taxon>Magnoliopsida</taxon>
        <taxon>eudicotyledons</taxon>
        <taxon>Gunneridae</taxon>
        <taxon>Pentapetalae</taxon>
        <taxon>asterids</taxon>
        <taxon>campanulids</taxon>
        <taxon>Aquifoliales</taxon>
        <taxon>Aquifoliaceae</taxon>
        <taxon>Ilex</taxon>
    </lineage>
</organism>
<protein>
    <submittedName>
        <fullName evidence="1">Uncharacterized protein</fullName>
    </submittedName>
</protein>
<keyword evidence="2" id="KW-1185">Reference proteome</keyword>
<proteinExistence type="predicted"/>
<accession>A0ABC8U149</accession>
<evidence type="ECO:0000313" key="1">
    <source>
        <dbReference type="EMBL" id="CAK9173441.1"/>
    </source>
</evidence>
<reference evidence="1 2" key="1">
    <citation type="submission" date="2024-02" db="EMBL/GenBank/DDBJ databases">
        <authorList>
            <person name="Vignale AGUSTIN F."/>
            <person name="Sosa J E."/>
            <person name="Modenutti C."/>
        </authorList>
    </citation>
    <scope>NUCLEOTIDE SEQUENCE [LARGE SCALE GENOMIC DNA]</scope>
</reference>
<dbReference type="AlphaFoldDB" id="A0ABC8U149"/>
<dbReference type="EMBL" id="CAUOFW020006168">
    <property type="protein sequence ID" value="CAK9173441.1"/>
    <property type="molecule type" value="Genomic_DNA"/>
</dbReference>
<feature type="non-terminal residue" evidence="1">
    <location>
        <position position="1"/>
    </location>
</feature>